<dbReference type="PANTHER" id="PTHR12409:SF0">
    <property type="entry name" value="PREFOLDIN SUBUNIT 3"/>
    <property type="match status" value="1"/>
</dbReference>
<reference evidence="5 6" key="1">
    <citation type="submission" date="2014-04" db="EMBL/GenBank/DDBJ databases">
        <authorList>
            <consortium name="DOE Joint Genome Institute"/>
            <person name="Kuo A."/>
            <person name="Zuccaro A."/>
            <person name="Kohler A."/>
            <person name="Nagy L.G."/>
            <person name="Floudas D."/>
            <person name="Copeland A."/>
            <person name="Barry K.W."/>
            <person name="Cichocki N."/>
            <person name="Veneault-Fourrey C."/>
            <person name="LaButti K."/>
            <person name="Lindquist E.A."/>
            <person name="Lipzen A."/>
            <person name="Lundell T."/>
            <person name="Morin E."/>
            <person name="Murat C."/>
            <person name="Sun H."/>
            <person name="Tunlid A."/>
            <person name="Henrissat B."/>
            <person name="Grigoriev I.V."/>
            <person name="Hibbett D.S."/>
            <person name="Martin F."/>
            <person name="Nordberg H.P."/>
            <person name="Cantor M.N."/>
            <person name="Hua S.X."/>
        </authorList>
    </citation>
    <scope>NUCLEOTIDE SEQUENCE [LARGE SCALE GENOMIC DNA]</scope>
    <source>
        <strain evidence="5 6">MAFF 305830</strain>
    </source>
</reference>
<dbReference type="GO" id="GO:0007017">
    <property type="term" value="P:microtubule-based process"/>
    <property type="evidence" value="ECO:0007669"/>
    <property type="project" value="TreeGrafter"/>
</dbReference>
<protein>
    <recommendedName>
        <fullName evidence="4">Prefoldin subunit 3</fullName>
    </recommendedName>
</protein>
<dbReference type="EMBL" id="KN824289">
    <property type="protein sequence ID" value="KIM29180.1"/>
    <property type="molecule type" value="Genomic_DNA"/>
</dbReference>
<dbReference type="OrthoDB" id="6375174at2759"/>
<dbReference type="CDD" id="cd23156">
    <property type="entry name" value="Prefoldin_3"/>
    <property type="match status" value="1"/>
</dbReference>
<dbReference type="PIRSF" id="PIRSF016396">
    <property type="entry name" value="Prefoldin_subunit_3"/>
    <property type="match status" value="1"/>
</dbReference>
<dbReference type="GO" id="GO:0006457">
    <property type="term" value="P:protein folding"/>
    <property type="evidence" value="ECO:0007669"/>
    <property type="project" value="UniProtKB-UniRule"/>
</dbReference>
<name>A0A0C3AXC6_SERVB</name>
<dbReference type="InterPro" id="IPR009053">
    <property type="entry name" value="Prefoldin"/>
</dbReference>
<proteinExistence type="inferred from homology"/>
<evidence type="ECO:0000313" key="6">
    <source>
        <dbReference type="Proteomes" id="UP000054097"/>
    </source>
</evidence>
<dbReference type="Gene3D" id="1.10.287.370">
    <property type="match status" value="1"/>
</dbReference>
<dbReference type="FunFam" id="1.10.287.370:FF:000001">
    <property type="entry name" value="Prefoldin subunit 3"/>
    <property type="match status" value="1"/>
</dbReference>
<evidence type="ECO:0000256" key="3">
    <source>
        <dbReference type="ARBA" id="ARBA00023186"/>
    </source>
</evidence>
<organism evidence="5 6">
    <name type="scientific">Serendipita vermifera MAFF 305830</name>
    <dbReference type="NCBI Taxonomy" id="933852"/>
    <lineage>
        <taxon>Eukaryota</taxon>
        <taxon>Fungi</taxon>
        <taxon>Dikarya</taxon>
        <taxon>Basidiomycota</taxon>
        <taxon>Agaricomycotina</taxon>
        <taxon>Agaricomycetes</taxon>
        <taxon>Sebacinales</taxon>
        <taxon>Serendipitaceae</taxon>
        <taxon>Serendipita</taxon>
    </lineage>
</organism>
<evidence type="ECO:0000256" key="2">
    <source>
        <dbReference type="ARBA" id="ARBA00011695"/>
    </source>
</evidence>
<dbReference type="HOGENOM" id="CLU_083737_0_0_1"/>
<comment type="subunit">
    <text evidence="2 4">Heterohexamer of two PFD-alpha type and four PFD-beta type subunits.</text>
</comment>
<dbReference type="Proteomes" id="UP000054097">
    <property type="component" value="Unassembled WGS sequence"/>
</dbReference>
<evidence type="ECO:0000256" key="4">
    <source>
        <dbReference type="PIRNR" id="PIRNR016396"/>
    </source>
</evidence>
<evidence type="ECO:0000313" key="5">
    <source>
        <dbReference type="EMBL" id="KIM29180.1"/>
    </source>
</evidence>
<dbReference type="GO" id="GO:0016272">
    <property type="term" value="C:prefoldin complex"/>
    <property type="evidence" value="ECO:0007669"/>
    <property type="project" value="UniProtKB-UniRule"/>
</dbReference>
<dbReference type="InterPro" id="IPR004127">
    <property type="entry name" value="Prefoldin_subunit_alpha"/>
</dbReference>
<dbReference type="GO" id="GO:0007021">
    <property type="term" value="P:tubulin complex assembly"/>
    <property type="evidence" value="ECO:0007669"/>
    <property type="project" value="TreeGrafter"/>
</dbReference>
<dbReference type="STRING" id="933852.A0A0C3AXC6"/>
<dbReference type="InterPro" id="IPR016655">
    <property type="entry name" value="PFD3"/>
</dbReference>
<comment type="similarity">
    <text evidence="1 4">Belongs to the prefoldin subunit alpha family.</text>
</comment>
<dbReference type="GO" id="GO:0015631">
    <property type="term" value="F:tubulin binding"/>
    <property type="evidence" value="ECO:0007669"/>
    <property type="project" value="TreeGrafter"/>
</dbReference>
<dbReference type="AlphaFoldDB" id="A0A0C3AXC6"/>
<keyword evidence="3 4" id="KW-0143">Chaperone</keyword>
<reference evidence="6" key="2">
    <citation type="submission" date="2015-01" db="EMBL/GenBank/DDBJ databases">
        <title>Evolutionary Origins and Diversification of the Mycorrhizal Mutualists.</title>
        <authorList>
            <consortium name="DOE Joint Genome Institute"/>
            <consortium name="Mycorrhizal Genomics Consortium"/>
            <person name="Kohler A."/>
            <person name="Kuo A."/>
            <person name="Nagy L.G."/>
            <person name="Floudas D."/>
            <person name="Copeland A."/>
            <person name="Barry K.W."/>
            <person name="Cichocki N."/>
            <person name="Veneault-Fourrey C."/>
            <person name="LaButti K."/>
            <person name="Lindquist E.A."/>
            <person name="Lipzen A."/>
            <person name="Lundell T."/>
            <person name="Morin E."/>
            <person name="Murat C."/>
            <person name="Riley R."/>
            <person name="Ohm R."/>
            <person name="Sun H."/>
            <person name="Tunlid A."/>
            <person name="Henrissat B."/>
            <person name="Grigoriev I.V."/>
            <person name="Hibbett D.S."/>
            <person name="Martin F."/>
        </authorList>
    </citation>
    <scope>NUCLEOTIDE SEQUENCE [LARGE SCALE GENOMIC DNA]</scope>
    <source>
        <strain evidence="6">MAFF 305830</strain>
    </source>
</reference>
<evidence type="ECO:0000256" key="1">
    <source>
        <dbReference type="ARBA" id="ARBA00010048"/>
    </source>
</evidence>
<comment type="function">
    <text evidence="4">Binds specifically to cytosolic chaperonin (c-CPN) and transfers target proteins to it. Binds to nascent polypeptide chain and promotes folding in an environment in which there are many competing pathways for nonnative proteins.</text>
</comment>
<accession>A0A0C3AXC6</accession>
<keyword evidence="6" id="KW-1185">Reference proteome</keyword>
<sequence>MATPSQDENPRGIPRAPFISDVEQHIGGPLAEVESSIRQFQEAIEKYKYMEANLGQRRRGLEEKIPDIKNSLAVVEMLQQRRDNSDVDPLKTTFELNDTLWADATVDDGDEVYLWLGANVMLSYPLDEAQKLLSTKLTGARANLAGLISDLEFLREQITVMEVNTARVYNYDVRRRRENGGVNPSQETKPKT</sequence>
<dbReference type="GO" id="GO:0005737">
    <property type="term" value="C:cytoplasm"/>
    <property type="evidence" value="ECO:0007669"/>
    <property type="project" value="TreeGrafter"/>
</dbReference>
<dbReference type="PANTHER" id="PTHR12409">
    <property type="entry name" value="PREFOLDIN SUBUNIT 3"/>
    <property type="match status" value="1"/>
</dbReference>
<dbReference type="SUPFAM" id="SSF46579">
    <property type="entry name" value="Prefoldin"/>
    <property type="match status" value="1"/>
</dbReference>
<gene>
    <name evidence="5" type="ORF">M408DRAFT_119789</name>
</gene>
<dbReference type="Pfam" id="PF02996">
    <property type="entry name" value="Prefoldin"/>
    <property type="match status" value="1"/>
</dbReference>